<dbReference type="AlphaFoldDB" id="A0A0F6VZM6"/>
<accession>A0A0F6VZM6</accession>
<dbReference type="RefSeq" id="WP_157068699.1">
    <property type="nucleotide sequence ID" value="NZ_CP011125.1"/>
</dbReference>
<evidence type="ECO:0000313" key="1">
    <source>
        <dbReference type="EMBL" id="AKF03673.1"/>
    </source>
</evidence>
<gene>
    <name evidence="1" type="ORF">DB32_000822</name>
</gene>
<dbReference type="EMBL" id="CP011125">
    <property type="protein sequence ID" value="AKF03673.1"/>
    <property type="molecule type" value="Genomic_DNA"/>
</dbReference>
<dbReference type="Proteomes" id="UP000034883">
    <property type="component" value="Chromosome"/>
</dbReference>
<proteinExistence type="predicted"/>
<protein>
    <recommendedName>
        <fullName evidence="3">Lipoprotein</fullName>
    </recommendedName>
</protein>
<dbReference type="PROSITE" id="PS51257">
    <property type="entry name" value="PROKAR_LIPOPROTEIN"/>
    <property type="match status" value="1"/>
</dbReference>
<name>A0A0F6VZM6_9BACT</name>
<evidence type="ECO:0008006" key="3">
    <source>
        <dbReference type="Google" id="ProtNLM"/>
    </source>
</evidence>
<dbReference type="KEGG" id="samy:DB32_000822"/>
<keyword evidence="2" id="KW-1185">Reference proteome</keyword>
<organism evidence="1 2">
    <name type="scientific">Sandaracinus amylolyticus</name>
    <dbReference type="NCBI Taxonomy" id="927083"/>
    <lineage>
        <taxon>Bacteria</taxon>
        <taxon>Pseudomonadati</taxon>
        <taxon>Myxococcota</taxon>
        <taxon>Polyangia</taxon>
        <taxon>Polyangiales</taxon>
        <taxon>Sandaracinaceae</taxon>
        <taxon>Sandaracinus</taxon>
    </lineage>
</organism>
<reference evidence="1 2" key="1">
    <citation type="submission" date="2015-03" db="EMBL/GenBank/DDBJ databases">
        <title>Genome assembly of Sandaracinus amylolyticus DSM 53668.</title>
        <authorList>
            <person name="Sharma G."/>
            <person name="Subramanian S."/>
        </authorList>
    </citation>
    <scope>NUCLEOTIDE SEQUENCE [LARGE SCALE GENOMIC DNA]</scope>
    <source>
        <strain evidence="1 2">DSM 53668</strain>
    </source>
</reference>
<dbReference type="STRING" id="927083.DB32_000822"/>
<sequence>MRLVVIVVLALTLGCVASETYRGHAFVPAPRHYRVRYVAGEDDARRILPEGWRVRDHRVDGDGRPTRPFDAREDRIRIALDVDGDREVDLRGTTPRYDLRYEHDEDGAEIAAMTLPVDARIGRRSLATLAHGLLDGVFGEGFVAFRGDRARAYELRVVDESEAEVGGAPAYVVTFELAQSLPGRGTAWGRGTTTTMVLVRPPLRWKPDARASEDGAPMLVVLFYESRSESYALHRADFDAMLDRLDVRAE</sequence>
<evidence type="ECO:0000313" key="2">
    <source>
        <dbReference type="Proteomes" id="UP000034883"/>
    </source>
</evidence>